<proteinExistence type="predicted"/>
<dbReference type="AlphaFoldDB" id="A0A6M3JJK8"/>
<protein>
    <submittedName>
        <fullName evidence="1">Uncharacterized protein</fullName>
    </submittedName>
</protein>
<name>A0A6M3JJK8_9ZZZZ</name>
<gene>
    <name evidence="1" type="ORF">MM415A05189_0003</name>
</gene>
<dbReference type="EMBL" id="MT141671">
    <property type="protein sequence ID" value="QJA69027.1"/>
    <property type="molecule type" value="Genomic_DNA"/>
</dbReference>
<accession>A0A6M3JJK8</accession>
<evidence type="ECO:0000313" key="1">
    <source>
        <dbReference type="EMBL" id="QJA69027.1"/>
    </source>
</evidence>
<organism evidence="1">
    <name type="scientific">viral metagenome</name>
    <dbReference type="NCBI Taxonomy" id="1070528"/>
    <lineage>
        <taxon>unclassified sequences</taxon>
        <taxon>metagenomes</taxon>
        <taxon>organismal metagenomes</taxon>
    </lineage>
</organism>
<sequence length="73" mass="8744">MKEFESQFMKIYFETKKKIPGLNHLDFAVTTYDHGKTELFGFIHIDNDCNAFDSIIELETIISRYEILFRRFS</sequence>
<reference evidence="1" key="1">
    <citation type="submission" date="2020-03" db="EMBL/GenBank/DDBJ databases">
        <title>The deep terrestrial virosphere.</title>
        <authorList>
            <person name="Holmfeldt K."/>
            <person name="Nilsson E."/>
            <person name="Simone D."/>
            <person name="Lopez-Fernandez M."/>
            <person name="Wu X."/>
            <person name="de Brujin I."/>
            <person name="Lundin D."/>
            <person name="Andersson A."/>
            <person name="Bertilsson S."/>
            <person name="Dopson M."/>
        </authorList>
    </citation>
    <scope>NUCLEOTIDE SEQUENCE</scope>
    <source>
        <strain evidence="1">MM415A05189</strain>
    </source>
</reference>